<dbReference type="EMBL" id="UINC01003096">
    <property type="protein sequence ID" value="SVA03321.1"/>
    <property type="molecule type" value="Genomic_DNA"/>
</dbReference>
<keyword evidence="3" id="KW-0460">Magnesium</keyword>
<dbReference type="GO" id="GO:0009063">
    <property type="term" value="P:amino acid catabolic process"/>
    <property type="evidence" value="ECO:0007669"/>
    <property type="project" value="InterPro"/>
</dbReference>
<protein>
    <recommendedName>
        <fullName evidence="4">Mandelate racemase/muconate lactonizing enzyme C-terminal domain-containing protein</fullName>
    </recommendedName>
</protein>
<comment type="cofactor">
    <cofactor evidence="1">
        <name>Mg(2+)</name>
        <dbReference type="ChEBI" id="CHEBI:18420"/>
    </cofactor>
</comment>
<organism evidence="5">
    <name type="scientific">marine metagenome</name>
    <dbReference type="NCBI Taxonomy" id="408172"/>
    <lineage>
        <taxon>unclassified sequences</taxon>
        <taxon>metagenomes</taxon>
        <taxon>ecological metagenomes</taxon>
    </lineage>
</organism>
<dbReference type="InterPro" id="IPR013342">
    <property type="entry name" value="Mandelate_racemase_C"/>
</dbReference>
<evidence type="ECO:0000256" key="3">
    <source>
        <dbReference type="ARBA" id="ARBA00022842"/>
    </source>
</evidence>
<evidence type="ECO:0000256" key="1">
    <source>
        <dbReference type="ARBA" id="ARBA00001946"/>
    </source>
</evidence>
<dbReference type="InterPro" id="IPR018110">
    <property type="entry name" value="Mandel_Rmase/mucon_lact_enz_CS"/>
</dbReference>
<proteinExistence type="predicted"/>
<evidence type="ECO:0000256" key="2">
    <source>
        <dbReference type="ARBA" id="ARBA00022723"/>
    </source>
</evidence>
<dbReference type="Gene3D" id="3.30.390.10">
    <property type="entry name" value="Enolase-like, N-terminal domain"/>
    <property type="match status" value="1"/>
</dbReference>
<dbReference type="SUPFAM" id="SSF51604">
    <property type="entry name" value="Enolase C-terminal domain-like"/>
    <property type="match status" value="1"/>
</dbReference>
<evidence type="ECO:0000259" key="4">
    <source>
        <dbReference type="SMART" id="SM00922"/>
    </source>
</evidence>
<dbReference type="Pfam" id="PF13378">
    <property type="entry name" value="MR_MLE_C"/>
    <property type="match status" value="1"/>
</dbReference>
<dbReference type="InterPro" id="IPR029017">
    <property type="entry name" value="Enolase-like_N"/>
</dbReference>
<dbReference type="PROSITE" id="PS00908">
    <property type="entry name" value="MR_MLE_1"/>
    <property type="match status" value="1"/>
</dbReference>
<dbReference type="AlphaFoldDB" id="A0A381SJ12"/>
<keyword evidence="2" id="KW-0479">Metal-binding</keyword>
<feature type="non-terminal residue" evidence="5">
    <location>
        <position position="1"/>
    </location>
</feature>
<sequence length="362" mass="40462">CLVIIKTDEGIEGYGECDTSPWVAKAFIESPGTHTMDQCVKDILIGSDPLKIDDLWSKIYVGTAMTGRRGAGVNAISAVDMALWDIMGKYENKPVFELMGGKKQDEVIPYASLQPVGHSFQEYKDSLVEWATKAKDLGFRAVKSEVTLNGPYAHSGLNEHDDKATEVVAAVRKALGPDIKLMIDVQYRWLNADEALPIVKDWEEFDIYFLETPIWTDDIKGYARMHDEAPMKIAAGEWLSTRYEFEDLIINGKIDVAQPDVGRCGGLTEAMKIAKFSQEHKRIIVPHCWKTSVSISATAHFAFNTPNCAFIEYLPPQLCVEILRKELATEGFEYIDGRILPPTKPGLGIELNRNAIKKYQVA</sequence>
<name>A0A381SJ12_9ZZZZ</name>
<dbReference type="InterPro" id="IPR036849">
    <property type="entry name" value="Enolase-like_C_sf"/>
</dbReference>
<dbReference type="PANTHER" id="PTHR13794:SF58">
    <property type="entry name" value="MITOCHONDRIAL ENOLASE SUPERFAMILY MEMBER 1"/>
    <property type="match status" value="1"/>
</dbReference>
<dbReference type="Gene3D" id="3.20.20.120">
    <property type="entry name" value="Enolase-like C-terminal domain"/>
    <property type="match status" value="1"/>
</dbReference>
<dbReference type="GO" id="GO:0016052">
    <property type="term" value="P:carbohydrate catabolic process"/>
    <property type="evidence" value="ECO:0007669"/>
    <property type="project" value="TreeGrafter"/>
</dbReference>
<gene>
    <name evidence="5" type="ORF">METZ01_LOCUS56175</name>
</gene>
<dbReference type="SFLD" id="SFLDS00001">
    <property type="entry name" value="Enolase"/>
    <property type="match status" value="1"/>
</dbReference>
<dbReference type="GO" id="GO:0016836">
    <property type="term" value="F:hydro-lyase activity"/>
    <property type="evidence" value="ECO:0007669"/>
    <property type="project" value="TreeGrafter"/>
</dbReference>
<dbReference type="InterPro" id="IPR046945">
    <property type="entry name" value="RHMD-like"/>
</dbReference>
<dbReference type="InterPro" id="IPR013341">
    <property type="entry name" value="Mandelate_racemase_N_dom"/>
</dbReference>
<dbReference type="SMART" id="SM00922">
    <property type="entry name" value="MR_MLE"/>
    <property type="match status" value="1"/>
</dbReference>
<dbReference type="InterPro" id="IPR029065">
    <property type="entry name" value="Enolase_C-like"/>
</dbReference>
<dbReference type="PANTHER" id="PTHR13794">
    <property type="entry name" value="ENOLASE SUPERFAMILY, MANDELATE RACEMASE"/>
    <property type="match status" value="1"/>
</dbReference>
<dbReference type="CDD" id="cd03316">
    <property type="entry name" value="MR_like"/>
    <property type="match status" value="1"/>
</dbReference>
<accession>A0A381SJ12</accession>
<feature type="domain" description="Mandelate racemase/muconate lactonizing enzyme C-terminal" evidence="4">
    <location>
        <begin position="124"/>
        <end position="232"/>
    </location>
</feature>
<dbReference type="SFLD" id="SFLDG00179">
    <property type="entry name" value="mandelate_racemase"/>
    <property type="match status" value="1"/>
</dbReference>
<dbReference type="GO" id="GO:0000287">
    <property type="term" value="F:magnesium ion binding"/>
    <property type="evidence" value="ECO:0007669"/>
    <property type="project" value="TreeGrafter"/>
</dbReference>
<dbReference type="Pfam" id="PF02746">
    <property type="entry name" value="MR_MLE_N"/>
    <property type="match status" value="1"/>
</dbReference>
<evidence type="ECO:0000313" key="5">
    <source>
        <dbReference type="EMBL" id="SVA03321.1"/>
    </source>
</evidence>
<dbReference type="SUPFAM" id="SSF54826">
    <property type="entry name" value="Enolase N-terminal domain-like"/>
    <property type="match status" value="1"/>
</dbReference>
<reference evidence="5" key="1">
    <citation type="submission" date="2018-05" db="EMBL/GenBank/DDBJ databases">
        <authorList>
            <person name="Lanie J.A."/>
            <person name="Ng W.-L."/>
            <person name="Kazmierczak K.M."/>
            <person name="Andrzejewski T.M."/>
            <person name="Davidsen T.M."/>
            <person name="Wayne K.J."/>
            <person name="Tettelin H."/>
            <person name="Glass J.I."/>
            <person name="Rusch D."/>
            <person name="Podicherti R."/>
            <person name="Tsui H.-C.T."/>
            <person name="Winkler M.E."/>
        </authorList>
    </citation>
    <scope>NUCLEOTIDE SEQUENCE</scope>
</reference>